<dbReference type="GO" id="GO:0006226">
    <property type="term" value="P:dUMP biosynthetic process"/>
    <property type="evidence" value="ECO:0007669"/>
    <property type="project" value="UniProtKB-UniPathway"/>
</dbReference>
<evidence type="ECO:0000256" key="1">
    <source>
        <dbReference type="ARBA" id="ARBA00005142"/>
    </source>
</evidence>
<dbReference type="UniPathway" id="UPA00610">
    <property type="reaction ID" value="UER00666"/>
</dbReference>
<dbReference type="InterPro" id="IPR008181">
    <property type="entry name" value="dUTPase"/>
</dbReference>
<evidence type="ECO:0000313" key="7">
    <source>
        <dbReference type="EMBL" id="KAG6532177.1"/>
    </source>
</evidence>
<protein>
    <recommendedName>
        <fullName evidence="3">dUTP diphosphatase</fullName>
        <ecNumber evidence="3">3.6.1.23</ecNumber>
    </recommendedName>
</protein>
<evidence type="ECO:0000256" key="2">
    <source>
        <dbReference type="ARBA" id="ARBA00006581"/>
    </source>
</evidence>
<evidence type="ECO:0000256" key="4">
    <source>
        <dbReference type="ARBA" id="ARBA00022801"/>
    </source>
</evidence>
<feature type="domain" description="dUTPase-like" evidence="6">
    <location>
        <begin position="277"/>
        <end position="401"/>
    </location>
</feature>
<dbReference type="NCBIfam" id="TIGR00576">
    <property type="entry name" value="dut"/>
    <property type="match status" value="1"/>
</dbReference>
<name>A0A8J5HP72_ZINOF</name>
<gene>
    <name evidence="7" type="ORF">ZIOFF_006015</name>
</gene>
<dbReference type="Proteomes" id="UP000734854">
    <property type="component" value="Unassembled WGS sequence"/>
</dbReference>
<keyword evidence="8" id="KW-1185">Reference proteome</keyword>
<proteinExistence type="inferred from homology"/>
<dbReference type="GO" id="GO:0046081">
    <property type="term" value="P:dUTP catabolic process"/>
    <property type="evidence" value="ECO:0007669"/>
    <property type="project" value="InterPro"/>
</dbReference>
<dbReference type="CDD" id="cd07557">
    <property type="entry name" value="trimeric_dUTPase"/>
    <property type="match status" value="1"/>
</dbReference>
<reference evidence="7 8" key="1">
    <citation type="submission" date="2020-08" db="EMBL/GenBank/DDBJ databases">
        <title>Plant Genome Project.</title>
        <authorList>
            <person name="Zhang R.-G."/>
        </authorList>
    </citation>
    <scope>NUCLEOTIDE SEQUENCE [LARGE SCALE GENOMIC DNA]</scope>
    <source>
        <tissue evidence="7">Rhizome</tissue>
    </source>
</reference>
<dbReference type="GO" id="GO:0004170">
    <property type="term" value="F:dUTP diphosphatase activity"/>
    <property type="evidence" value="ECO:0007669"/>
    <property type="project" value="UniProtKB-EC"/>
</dbReference>
<dbReference type="EMBL" id="JACMSC010000002">
    <property type="protein sequence ID" value="KAG6532177.1"/>
    <property type="molecule type" value="Genomic_DNA"/>
</dbReference>
<dbReference type="SUPFAM" id="SSF51283">
    <property type="entry name" value="dUTPase-like"/>
    <property type="match status" value="1"/>
</dbReference>
<keyword evidence="4" id="KW-0378">Hydrolase</keyword>
<dbReference type="EC" id="3.6.1.23" evidence="3"/>
<comment type="similarity">
    <text evidence="2">Belongs to the dUTPase family.</text>
</comment>
<dbReference type="InterPro" id="IPR036157">
    <property type="entry name" value="dUTPase-like_sf"/>
</dbReference>
<dbReference type="InterPro" id="IPR029054">
    <property type="entry name" value="dUTPase-like"/>
</dbReference>
<dbReference type="Pfam" id="PF00692">
    <property type="entry name" value="dUTPase"/>
    <property type="match status" value="1"/>
</dbReference>
<comment type="caution">
    <text evidence="7">The sequence shown here is derived from an EMBL/GenBank/DDBJ whole genome shotgun (WGS) entry which is preliminary data.</text>
</comment>
<evidence type="ECO:0000256" key="5">
    <source>
        <dbReference type="ARBA" id="ARBA00023080"/>
    </source>
</evidence>
<evidence type="ECO:0000313" key="8">
    <source>
        <dbReference type="Proteomes" id="UP000734854"/>
    </source>
</evidence>
<dbReference type="AlphaFoldDB" id="A0A8J5HP72"/>
<evidence type="ECO:0000259" key="6">
    <source>
        <dbReference type="Pfam" id="PF00692"/>
    </source>
</evidence>
<keyword evidence="5" id="KW-0546">Nucleotide metabolism</keyword>
<accession>A0A8J5HP72</accession>
<evidence type="ECO:0000256" key="3">
    <source>
        <dbReference type="ARBA" id="ARBA00012379"/>
    </source>
</evidence>
<dbReference type="PANTHER" id="PTHR11241:SF0">
    <property type="entry name" value="DEOXYURIDINE 5'-TRIPHOSPHATE NUCLEOTIDOHYDROLASE"/>
    <property type="match status" value="1"/>
</dbReference>
<dbReference type="InterPro" id="IPR033704">
    <property type="entry name" value="dUTPase_trimeric"/>
</dbReference>
<dbReference type="GO" id="GO:0000287">
    <property type="term" value="F:magnesium ion binding"/>
    <property type="evidence" value="ECO:0007669"/>
    <property type="project" value="InterPro"/>
</dbReference>
<organism evidence="7 8">
    <name type="scientific">Zingiber officinale</name>
    <name type="common">Ginger</name>
    <name type="synonym">Amomum zingiber</name>
    <dbReference type="NCBI Taxonomy" id="94328"/>
    <lineage>
        <taxon>Eukaryota</taxon>
        <taxon>Viridiplantae</taxon>
        <taxon>Streptophyta</taxon>
        <taxon>Embryophyta</taxon>
        <taxon>Tracheophyta</taxon>
        <taxon>Spermatophyta</taxon>
        <taxon>Magnoliopsida</taxon>
        <taxon>Liliopsida</taxon>
        <taxon>Zingiberales</taxon>
        <taxon>Zingiberaceae</taxon>
        <taxon>Zingiber</taxon>
    </lineage>
</organism>
<dbReference type="Gene3D" id="2.70.40.10">
    <property type="match status" value="1"/>
</dbReference>
<dbReference type="PANTHER" id="PTHR11241">
    <property type="entry name" value="DEOXYURIDINE 5'-TRIPHOSPHATE NUCLEOTIDOHYDROLASE"/>
    <property type="match status" value="1"/>
</dbReference>
<comment type="pathway">
    <text evidence="1">Pyrimidine metabolism; dUMP biosynthesis; dUMP from dCTP (dUTP route): step 2/2.</text>
</comment>
<sequence>MQERASIVPAKVLYHSRQDDVHHHVYTHRSEVALLVTTNQVDRPFIQPESFNQLQRSGMRFIYMGVIQVRIQILHRQEEGTLALVVFRDNRWQGDQAIFATMEMDLTQGSQLVYVIPDTMLTIFDFYRNIQIFVLARGYEAWQHGEANLLLTRGLVGRLSNTPNVGFAYEVQNAVDYLASNGIRALPGWQYSTRDILGQNWIIRQSTVNIPMQPTEVNTRNLLDGSVSLHFENYQVASAQNHEILNDDDEERMHRITVLFEEEEDILYIKCLTSTAVLLQRMTEGAAGYDLAVNQSYHIPPYGQAMLNTGISIKVPKGTYARITPRSSYAMRDMIIGGRVVDLDYRGEIKILVYNYSNDDMDFAEGERIAQFILECYRTPPIIQVHGLDKTKRQDKSFGSTSQQYPCTINIANPLCDGCPNCDDGTESAAPYEYYVAPHPDYIDDHEYIEYQPPKLGVAIQHTIDEDCQAHIQARKALIHDETLDEPE</sequence>